<feature type="region of interest" description="Disordered" evidence="1">
    <location>
        <begin position="246"/>
        <end position="381"/>
    </location>
</feature>
<reference evidence="2" key="1">
    <citation type="submission" date="2022-11" db="EMBL/GenBank/DDBJ databases">
        <authorList>
            <person name="Petersen C."/>
        </authorList>
    </citation>
    <scope>NUCLEOTIDE SEQUENCE</scope>
    <source>
        <strain evidence="2">IBT 22155</strain>
    </source>
</reference>
<dbReference type="Proteomes" id="UP001149079">
    <property type="component" value="Unassembled WGS sequence"/>
</dbReference>
<organism evidence="2 3">
    <name type="scientific">Penicillium bovifimosum</name>
    <dbReference type="NCBI Taxonomy" id="126998"/>
    <lineage>
        <taxon>Eukaryota</taxon>
        <taxon>Fungi</taxon>
        <taxon>Dikarya</taxon>
        <taxon>Ascomycota</taxon>
        <taxon>Pezizomycotina</taxon>
        <taxon>Eurotiomycetes</taxon>
        <taxon>Eurotiomycetidae</taxon>
        <taxon>Eurotiales</taxon>
        <taxon>Aspergillaceae</taxon>
        <taxon>Penicillium</taxon>
    </lineage>
</organism>
<accession>A0A9W9GTT0</accession>
<feature type="region of interest" description="Disordered" evidence="1">
    <location>
        <begin position="395"/>
        <end position="422"/>
    </location>
</feature>
<comment type="caution">
    <text evidence="2">The sequence shown here is derived from an EMBL/GenBank/DDBJ whole genome shotgun (WGS) entry which is preliminary data.</text>
</comment>
<name>A0A9W9GTT0_9EURO</name>
<reference evidence="2" key="2">
    <citation type="journal article" date="2023" name="IMA Fungus">
        <title>Comparative genomic study of the Penicillium genus elucidates a diverse pangenome and 15 lateral gene transfer events.</title>
        <authorList>
            <person name="Petersen C."/>
            <person name="Sorensen T."/>
            <person name="Nielsen M.R."/>
            <person name="Sondergaard T.E."/>
            <person name="Sorensen J.L."/>
            <person name="Fitzpatrick D.A."/>
            <person name="Frisvad J.C."/>
            <person name="Nielsen K.L."/>
        </authorList>
    </citation>
    <scope>NUCLEOTIDE SEQUENCE</scope>
    <source>
        <strain evidence="2">IBT 22155</strain>
    </source>
</reference>
<keyword evidence="3" id="KW-1185">Reference proteome</keyword>
<feature type="compositionally biased region" description="Low complexity" evidence="1">
    <location>
        <begin position="334"/>
        <end position="357"/>
    </location>
</feature>
<feature type="region of interest" description="Disordered" evidence="1">
    <location>
        <begin position="170"/>
        <end position="193"/>
    </location>
</feature>
<evidence type="ECO:0000313" key="2">
    <source>
        <dbReference type="EMBL" id="KAJ5129778.1"/>
    </source>
</evidence>
<proteinExistence type="predicted"/>
<feature type="compositionally biased region" description="Pro residues" evidence="1">
    <location>
        <begin position="367"/>
        <end position="376"/>
    </location>
</feature>
<dbReference type="RefSeq" id="XP_056520157.1">
    <property type="nucleotide sequence ID" value="XM_056666561.1"/>
</dbReference>
<evidence type="ECO:0000256" key="1">
    <source>
        <dbReference type="SAM" id="MobiDB-lite"/>
    </source>
</evidence>
<feature type="compositionally biased region" description="Polar residues" evidence="1">
    <location>
        <begin position="288"/>
        <end position="329"/>
    </location>
</feature>
<dbReference type="EMBL" id="JAPQKL010000005">
    <property type="protein sequence ID" value="KAJ5129778.1"/>
    <property type="molecule type" value="Genomic_DNA"/>
</dbReference>
<sequence length="477" mass="52185">MTALEKAGSLFTGWIRSCWACLAPEEDCQTSRKVESNAGVEREMNVCHTQPHLVPPMKLVVYDDLPSPSIHHHRVSLSRGSLSSWINDGRQLASRASNRASMSLKRTSTTPLTISAPSDFRRVQSFYDHPAPSYHCPPAPTYQPLDLRIHRSGHRLSDLPSFETFEFDDGTQRKTLSAPPRALTTSTGVRDRHRQMSLVLSRKPVGSRNRRSLGNLEPLLAKEPVRITSALIPHFSKVVPVEIQLPDPQESSPVHGRSKSEGTRLTLNNTLRPDDANIPWGRVPQTPPASKSLTTDSPDVSSTNSSPVSGGTSSRASLHTMPTQVSSRRPSILSPETRNTRESTSSSSSSLSNRVTRWMFPTSSKLPPIPKQPSPPGEYGINWERARTLSGTTVASNTTTITGGRKGRNNSSISSAFSSAMTPRASFQVSSSTAEKEIDAGVCYPTIFEGQQQHHKLSAYRGDGRVRPHESGIGLAF</sequence>
<dbReference type="OrthoDB" id="3595619at2759"/>
<protein>
    <submittedName>
        <fullName evidence="2">Uncharacterized protein</fullName>
    </submittedName>
</protein>
<dbReference type="AlphaFoldDB" id="A0A9W9GTT0"/>
<feature type="compositionally biased region" description="Low complexity" evidence="1">
    <location>
        <begin position="411"/>
        <end position="420"/>
    </location>
</feature>
<dbReference type="GeneID" id="81405731"/>
<gene>
    <name evidence="2" type="ORF">N7515_005817</name>
</gene>
<evidence type="ECO:0000313" key="3">
    <source>
        <dbReference type="Proteomes" id="UP001149079"/>
    </source>
</evidence>